<feature type="transmembrane region" description="Helical" evidence="13">
    <location>
        <begin position="255"/>
        <end position="274"/>
    </location>
</feature>
<name>A0A6G1SD78_9ACAR</name>
<dbReference type="InterPro" id="IPR011016">
    <property type="entry name" value="Znf_RING-CH"/>
</dbReference>
<feature type="region of interest" description="Disordered" evidence="12">
    <location>
        <begin position="1"/>
        <end position="43"/>
    </location>
</feature>
<dbReference type="Gene3D" id="3.30.40.10">
    <property type="entry name" value="Zinc/RING finger domain, C3HC4 (zinc finger)"/>
    <property type="match status" value="1"/>
</dbReference>
<sequence length="388" mass="43844">MDHSIELRPDEQPATSTSYNNDHQQQMEKSGLVESNPTDNNNHDSSLSIHKRLCWVCFGTEQDDEDPDVVWICPCQCKGSMKWVHEECVQRWVDEKQKRTNSMRVSCSQCKTQYILSFPPVNRFVRLIEQYDKLLYGSSPFVAVSVVLSSIYLCCGSYGFISIIQVMGYEEGRRLVDEADILLLIIGLPAIPIGLILAKLIKWEDFILKLWRRSAFSLPRPLSYIIDKPPAKPRANCDQLLLDPGFNEPLGCTRMICGALLLPTVSALVGKIFFSHIGGSQWRRSLVGGLAFLLIKGALKIYLRKSQYIRYSQRSIKNYIPPSARTAHRTTDPTEIDGGDDSQTTTATIHETAPTNSDEDLLDDDSDDEELLPRTRTTMFSMTISLGR</sequence>
<dbReference type="EMBL" id="GGYP01003346">
    <property type="protein sequence ID" value="MDE48117.1"/>
    <property type="molecule type" value="Transcribed_RNA"/>
</dbReference>
<keyword evidence="5" id="KW-0862">Zinc</keyword>
<keyword evidence="6 13" id="KW-1133">Transmembrane helix</keyword>
<dbReference type="InterPro" id="IPR013083">
    <property type="entry name" value="Znf_RING/FYVE/PHD"/>
</dbReference>
<evidence type="ECO:0000256" key="4">
    <source>
        <dbReference type="ARBA" id="ARBA00022771"/>
    </source>
</evidence>
<evidence type="ECO:0000256" key="3">
    <source>
        <dbReference type="ARBA" id="ARBA00022723"/>
    </source>
</evidence>
<dbReference type="GO" id="GO:0008270">
    <property type="term" value="F:zinc ion binding"/>
    <property type="evidence" value="ECO:0007669"/>
    <property type="project" value="UniProtKB-KW"/>
</dbReference>
<dbReference type="PROSITE" id="PS51292">
    <property type="entry name" value="ZF_RING_CH"/>
    <property type="match status" value="1"/>
</dbReference>
<feature type="transmembrane region" description="Helical" evidence="13">
    <location>
        <begin position="181"/>
        <end position="201"/>
    </location>
</feature>
<dbReference type="GO" id="GO:0016020">
    <property type="term" value="C:membrane"/>
    <property type="evidence" value="ECO:0007669"/>
    <property type="project" value="UniProtKB-SubCell"/>
</dbReference>
<evidence type="ECO:0000256" key="5">
    <source>
        <dbReference type="ARBA" id="ARBA00022833"/>
    </source>
</evidence>
<evidence type="ECO:0000256" key="9">
    <source>
        <dbReference type="ARBA" id="ARBA00043044"/>
    </source>
</evidence>
<dbReference type="PANTHER" id="PTHR46283">
    <property type="entry name" value="E3 UBIQUITIN-PROTEIN LIGASE MARCH5"/>
    <property type="match status" value="1"/>
</dbReference>
<comment type="subcellular location">
    <subcellularLocation>
        <location evidence="1">Membrane</location>
        <topology evidence="1">Multi-pass membrane protein</topology>
    </subcellularLocation>
</comment>
<feature type="compositionally biased region" description="Polar residues" evidence="12">
    <location>
        <begin position="13"/>
        <end position="43"/>
    </location>
</feature>
<protein>
    <recommendedName>
        <fullName evidence="8">E3 ubiquitin-protein ligase MARCHF5</fullName>
    </recommendedName>
    <alternativeName>
        <fullName evidence="10">Membrane-associated RING finger protein 5</fullName>
    </alternativeName>
    <alternativeName>
        <fullName evidence="9">Membrane-associated RING-CH protein V</fullName>
    </alternativeName>
    <alternativeName>
        <fullName evidence="11">RING-type E3 ubiquitin transferase MARCHF5</fullName>
    </alternativeName>
</protein>
<evidence type="ECO:0000256" key="13">
    <source>
        <dbReference type="SAM" id="Phobius"/>
    </source>
</evidence>
<evidence type="ECO:0000256" key="12">
    <source>
        <dbReference type="SAM" id="MobiDB-lite"/>
    </source>
</evidence>
<feature type="transmembrane region" description="Helical" evidence="13">
    <location>
        <begin position="141"/>
        <end position="161"/>
    </location>
</feature>
<dbReference type="CDD" id="cd16701">
    <property type="entry name" value="RING_CH-C4HC3_MARCH5"/>
    <property type="match status" value="1"/>
</dbReference>
<dbReference type="SUPFAM" id="SSF57850">
    <property type="entry name" value="RING/U-box"/>
    <property type="match status" value="1"/>
</dbReference>
<evidence type="ECO:0000256" key="10">
    <source>
        <dbReference type="ARBA" id="ARBA00043185"/>
    </source>
</evidence>
<feature type="region of interest" description="Disordered" evidence="12">
    <location>
        <begin position="322"/>
        <end position="369"/>
    </location>
</feature>
<evidence type="ECO:0000256" key="2">
    <source>
        <dbReference type="ARBA" id="ARBA00022692"/>
    </source>
</evidence>
<keyword evidence="2 13" id="KW-0812">Transmembrane</keyword>
<dbReference type="SMART" id="SM00744">
    <property type="entry name" value="RINGv"/>
    <property type="match status" value="1"/>
</dbReference>
<proteinExistence type="predicted"/>
<keyword evidence="3" id="KW-0479">Metal-binding</keyword>
<evidence type="ECO:0000256" key="8">
    <source>
        <dbReference type="ARBA" id="ARBA00040151"/>
    </source>
</evidence>
<feature type="compositionally biased region" description="Basic and acidic residues" evidence="12">
    <location>
        <begin position="1"/>
        <end position="11"/>
    </location>
</feature>
<gene>
    <name evidence="15" type="primary">MARCH5</name>
    <name evidence="15" type="ORF">g.13220</name>
</gene>
<evidence type="ECO:0000259" key="14">
    <source>
        <dbReference type="PROSITE" id="PS51292"/>
    </source>
</evidence>
<feature type="compositionally biased region" description="Low complexity" evidence="12">
    <location>
        <begin position="344"/>
        <end position="355"/>
    </location>
</feature>
<dbReference type="AlphaFoldDB" id="A0A6G1SD78"/>
<evidence type="ECO:0000256" key="6">
    <source>
        <dbReference type="ARBA" id="ARBA00022989"/>
    </source>
</evidence>
<dbReference type="Pfam" id="PF12906">
    <property type="entry name" value="RINGv"/>
    <property type="match status" value="1"/>
</dbReference>
<evidence type="ECO:0000256" key="11">
    <source>
        <dbReference type="ARBA" id="ARBA00043231"/>
    </source>
</evidence>
<feature type="domain" description="RING-CH-type" evidence="14">
    <location>
        <begin position="46"/>
        <end position="117"/>
    </location>
</feature>
<accession>A0A6G1SD78</accession>
<feature type="compositionally biased region" description="Acidic residues" evidence="12">
    <location>
        <begin position="357"/>
        <end position="369"/>
    </location>
</feature>
<organism evidence="15">
    <name type="scientific">Aceria tosichella</name>
    <name type="common">wheat curl mite</name>
    <dbReference type="NCBI Taxonomy" id="561515"/>
    <lineage>
        <taxon>Eukaryota</taxon>
        <taxon>Metazoa</taxon>
        <taxon>Ecdysozoa</taxon>
        <taxon>Arthropoda</taxon>
        <taxon>Chelicerata</taxon>
        <taxon>Arachnida</taxon>
        <taxon>Acari</taxon>
        <taxon>Acariformes</taxon>
        <taxon>Trombidiformes</taxon>
        <taxon>Prostigmata</taxon>
        <taxon>Eupodina</taxon>
        <taxon>Eriophyoidea</taxon>
        <taxon>Eriophyidae</taxon>
        <taxon>Eriophyinae</taxon>
        <taxon>Aceriini</taxon>
        <taxon>Aceria</taxon>
    </lineage>
</organism>
<keyword evidence="4" id="KW-0863">Zinc-finger</keyword>
<feature type="transmembrane region" description="Helical" evidence="13">
    <location>
        <begin position="286"/>
        <end position="303"/>
    </location>
</feature>
<evidence type="ECO:0000256" key="1">
    <source>
        <dbReference type="ARBA" id="ARBA00004141"/>
    </source>
</evidence>
<evidence type="ECO:0000313" key="15">
    <source>
        <dbReference type="EMBL" id="MDE48117.1"/>
    </source>
</evidence>
<keyword evidence="7 13" id="KW-0472">Membrane</keyword>
<evidence type="ECO:0000256" key="7">
    <source>
        <dbReference type="ARBA" id="ARBA00023136"/>
    </source>
</evidence>
<reference evidence="15" key="1">
    <citation type="submission" date="2018-10" db="EMBL/GenBank/DDBJ databases">
        <title>Transcriptome assembly of Aceria tosichella (Wheat curl mite) Type 2.</title>
        <authorList>
            <person name="Scully E.D."/>
            <person name="Geib S.M."/>
            <person name="Palmer N.A."/>
            <person name="Gupta A.K."/>
            <person name="Sarath G."/>
            <person name="Tatineni S."/>
        </authorList>
    </citation>
    <scope>NUCLEOTIDE SEQUENCE</scope>
    <source>
        <strain evidence="15">LincolnNE</strain>
    </source>
</reference>